<reference evidence="1 2" key="1">
    <citation type="journal article" date="2011" name="Stand. Genomic Sci.">
        <title>Complete genome sequence of Parvibaculum lavamentivorans type strain (DS-1(T)).</title>
        <authorList>
            <person name="Schleheck D."/>
            <person name="Weiss M."/>
            <person name="Pitluck S."/>
            <person name="Bruce D."/>
            <person name="Land M.L."/>
            <person name="Han S."/>
            <person name="Saunders E."/>
            <person name="Tapia R."/>
            <person name="Detter C."/>
            <person name="Brettin T."/>
            <person name="Han J."/>
            <person name="Woyke T."/>
            <person name="Goodwin L."/>
            <person name="Pennacchio L."/>
            <person name="Nolan M."/>
            <person name="Cook A.M."/>
            <person name="Kjelleberg S."/>
            <person name="Thomas T."/>
        </authorList>
    </citation>
    <scope>NUCLEOTIDE SEQUENCE [LARGE SCALE GENOMIC DNA]</scope>
    <source>
        <strain evidence="2">DS-1 / DSM 13023 / NCIMB 13966</strain>
    </source>
</reference>
<dbReference type="EMBL" id="CP000774">
    <property type="protein sequence ID" value="ABS63529.1"/>
    <property type="molecule type" value="Genomic_DNA"/>
</dbReference>
<dbReference type="CDD" id="cd03801">
    <property type="entry name" value="GT4_PimA-like"/>
    <property type="match status" value="1"/>
</dbReference>
<dbReference type="SUPFAM" id="SSF53756">
    <property type="entry name" value="UDP-Glycosyltransferase/glycogen phosphorylase"/>
    <property type="match status" value="1"/>
</dbReference>
<evidence type="ECO:0000313" key="2">
    <source>
        <dbReference type="Proteomes" id="UP000006377"/>
    </source>
</evidence>
<dbReference type="KEGG" id="pla:Plav_1914"/>
<gene>
    <name evidence="1" type="ordered locus">Plav_1914</name>
</gene>
<dbReference type="AlphaFoldDB" id="A7HUE6"/>
<name>A7HUE6_PARL1</name>
<organism evidence="1 2">
    <name type="scientific">Parvibaculum lavamentivorans (strain DS-1 / DSM 13023 / NCIMB 13966)</name>
    <dbReference type="NCBI Taxonomy" id="402881"/>
    <lineage>
        <taxon>Bacteria</taxon>
        <taxon>Pseudomonadati</taxon>
        <taxon>Pseudomonadota</taxon>
        <taxon>Alphaproteobacteria</taxon>
        <taxon>Hyphomicrobiales</taxon>
        <taxon>Parvibaculaceae</taxon>
        <taxon>Parvibaculum</taxon>
    </lineage>
</organism>
<dbReference type="CAZy" id="GT4">
    <property type="family name" value="Glycosyltransferase Family 4"/>
</dbReference>
<evidence type="ECO:0000313" key="1">
    <source>
        <dbReference type="EMBL" id="ABS63529.1"/>
    </source>
</evidence>
<dbReference type="GO" id="GO:0016757">
    <property type="term" value="F:glycosyltransferase activity"/>
    <property type="evidence" value="ECO:0007669"/>
    <property type="project" value="TreeGrafter"/>
</dbReference>
<dbReference type="HOGENOM" id="CLU_009583_2_5_5"/>
<dbReference type="Pfam" id="PF13692">
    <property type="entry name" value="Glyco_trans_1_4"/>
    <property type="match status" value="1"/>
</dbReference>
<accession>A7HUE6</accession>
<protein>
    <submittedName>
        <fullName evidence="1">Glycosyl transferase group 1</fullName>
    </submittedName>
</protein>
<dbReference type="Gene3D" id="3.40.50.2000">
    <property type="entry name" value="Glycogen Phosphorylase B"/>
    <property type="match status" value="2"/>
</dbReference>
<keyword evidence="2" id="KW-1185">Reference proteome</keyword>
<dbReference type="eggNOG" id="COG0438">
    <property type="taxonomic scope" value="Bacteria"/>
</dbReference>
<proteinExistence type="predicted"/>
<dbReference type="RefSeq" id="WP_012110825.1">
    <property type="nucleotide sequence ID" value="NC_009719.1"/>
</dbReference>
<dbReference type="Proteomes" id="UP000006377">
    <property type="component" value="Chromosome"/>
</dbReference>
<dbReference type="PANTHER" id="PTHR45947:SF13">
    <property type="entry name" value="TRANSFERASE"/>
    <property type="match status" value="1"/>
</dbReference>
<dbReference type="STRING" id="402881.Plav_1914"/>
<dbReference type="PANTHER" id="PTHR45947">
    <property type="entry name" value="SULFOQUINOVOSYL TRANSFERASE SQD2"/>
    <property type="match status" value="1"/>
</dbReference>
<keyword evidence="1" id="KW-0808">Transferase</keyword>
<dbReference type="InterPro" id="IPR050194">
    <property type="entry name" value="Glycosyltransferase_grp1"/>
</dbReference>
<sequence length="344" mass="37580">MKIVIATHGFLPNIGGVSTNVSILAKGFVAAGHDVTVVTLSPGPTEGYGHRVIRRPMPWQLFRLYREADILILSNLAIKLIYPLLVLKRPFALRHHSESAFRLSSSPFSIDMLRRAVLPRARHFMTSAYVGRRSGFPDYSITHPFANPHHITADIILPAKDRANAVFVGRLEPEKGILYLLDRWADIRAALGVDRLRVIGNGSLVAEVERRIAAGEVSHVDYVGHLQRGETAREMGRAAFSLVPSLWEEPFGAVSLESLAAGAVVIHTDRGGLPETTGGLGISFNPDDPASLAKALVEARDLCARLLASPDEEARYMAEVAAHAGKFRPEVVVEKIISVMTSHE</sequence>